<accession>A0AAV7V8U0</accession>
<gene>
    <name evidence="1" type="ORF">NDU88_001109</name>
</gene>
<evidence type="ECO:0000313" key="1">
    <source>
        <dbReference type="EMBL" id="KAJ1197247.1"/>
    </source>
</evidence>
<evidence type="ECO:0000313" key="2">
    <source>
        <dbReference type="Proteomes" id="UP001066276"/>
    </source>
</evidence>
<name>A0AAV7V8U0_PLEWA</name>
<sequence>MAESKLQEALRLLREAGRLDILKEGVEGPSRPPQRASGGVAAAVIACSSQASDVGQAHSVSMLLPVFASVRTQSTKCVL</sequence>
<dbReference type="Proteomes" id="UP001066276">
    <property type="component" value="Chromosome 2_1"/>
</dbReference>
<reference evidence="1" key="1">
    <citation type="journal article" date="2022" name="bioRxiv">
        <title>Sequencing and chromosome-scale assembly of the giantPleurodeles waltlgenome.</title>
        <authorList>
            <person name="Brown T."/>
            <person name="Elewa A."/>
            <person name="Iarovenko S."/>
            <person name="Subramanian E."/>
            <person name="Araus A.J."/>
            <person name="Petzold A."/>
            <person name="Susuki M."/>
            <person name="Suzuki K.-i.T."/>
            <person name="Hayashi T."/>
            <person name="Toyoda A."/>
            <person name="Oliveira C."/>
            <person name="Osipova E."/>
            <person name="Leigh N.D."/>
            <person name="Simon A."/>
            <person name="Yun M.H."/>
        </authorList>
    </citation>
    <scope>NUCLEOTIDE SEQUENCE</scope>
    <source>
        <strain evidence="1">20211129_DDA</strain>
        <tissue evidence="1">Liver</tissue>
    </source>
</reference>
<protein>
    <submittedName>
        <fullName evidence="1">Uncharacterized protein</fullName>
    </submittedName>
</protein>
<dbReference type="EMBL" id="JANPWB010000003">
    <property type="protein sequence ID" value="KAJ1197247.1"/>
    <property type="molecule type" value="Genomic_DNA"/>
</dbReference>
<dbReference type="AlphaFoldDB" id="A0AAV7V8U0"/>
<organism evidence="1 2">
    <name type="scientific">Pleurodeles waltl</name>
    <name type="common">Iberian ribbed newt</name>
    <dbReference type="NCBI Taxonomy" id="8319"/>
    <lineage>
        <taxon>Eukaryota</taxon>
        <taxon>Metazoa</taxon>
        <taxon>Chordata</taxon>
        <taxon>Craniata</taxon>
        <taxon>Vertebrata</taxon>
        <taxon>Euteleostomi</taxon>
        <taxon>Amphibia</taxon>
        <taxon>Batrachia</taxon>
        <taxon>Caudata</taxon>
        <taxon>Salamandroidea</taxon>
        <taxon>Salamandridae</taxon>
        <taxon>Pleurodelinae</taxon>
        <taxon>Pleurodeles</taxon>
    </lineage>
</organism>
<comment type="caution">
    <text evidence="1">The sequence shown here is derived from an EMBL/GenBank/DDBJ whole genome shotgun (WGS) entry which is preliminary data.</text>
</comment>
<keyword evidence="2" id="KW-1185">Reference proteome</keyword>
<proteinExistence type="predicted"/>